<dbReference type="RefSeq" id="WP_149677891.1">
    <property type="nucleotide sequence ID" value="NZ_DAONMB010000052.1"/>
</dbReference>
<name>A0A1M6CX09_9FIRM</name>
<gene>
    <name evidence="2" type="ORF">SAMN05444373_100617</name>
</gene>
<accession>A0A1M6CX09</accession>
<keyword evidence="1" id="KW-0472">Membrane</keyword>
<dbReference type="Pfam" id="PF09578">
    <property type="entry name" value="Spore_YabQ"/>
    <property type="match status" value="1"/>
</dbReference>
<dbReference type="AlphaFoldDB" id="A0A1M6CX09"/>
<evidence type="ECO:0000313" key="3">
    <source>
        <dbReference type="Proteomes" id="UP000324781"/>
    </source>
</evidence>
<reference evidence="2 3" key="1">
    <citation type="submission" date="2016-11" db="EMBL/GenBank/DDBJ databases">
        <authorList>
            <person name="Varghese N."/>
            <person name="Submissions S."/>
        </authorList>
    </citation>
    <scope>NUCLEOTIDE SEQUENCE [LARGE SCALE GENOMIC DNA]</scope>
    <source>
        <strain evidence="2 3">DSM 19027</strain>
    </source>
</reference>
<feature type="transmembrane region" description="Helical" evidence="1">
    <location>
        <begin position="48"/>
        <end position="66"/>
    </location>
</feature>
<feature type="transmembrane region" description="Helical" evidence="1">
    <location>
        <begin position="72"/>
        <end position="97"/>
    </location>
</feature>
<dbReference type="NCBIfam" id="TIGR02893">
    <property type="entry name" value="spore_yabQ"/>
    <property type="match status" value="1"/>
</dbReference>
<dbReference type="InterPro" id="IPR019074">
    <property type="entry name" value="YabQ"/>
</dbReference>
<protein>
    <submittedName>
        <fullName evidence="2">Spore cortex biosynthesis protein YabQ</fullName>
    </submittedName>
</protein>
<dbReference type="EMBL" id="FQZP01000006">
    <property type="protein sequence ID" value="SHI65527.1"/>
    <property type="molecule type" value="Genomic_DNA"/>
</dbReference>
<keyword evidence="1" id="KW-1133">Transmembrane helix</keyword>
<keyword evidence="3" id="KW-1185">Reference proteome</keyword>
<evidence type="ECO:0000313" key="2">
    <source>
        <dbReference type="EMBL" id="SHI65527.1"/>
    </source>
</evidence>
<dbReference type="OrthoDB" id="9801633at2"/>
<keyword evidence="1" id="KW-0812">Transmembrane</keyword>
<proteinExistence type="predicted"/>
<dbReference type="Proteomes" id="UP000324781">
    <property type="component" value="Unassembled WGS sequence"/>
</dbReference>
<sequence>MSTIAGYELTVVGGAAACGLVLAFLYDLFRIKRRFVRTSVIFIHIEDILFWVIAAIIVFLASYIISSGETRFYFFSGLFLGGFLYLALLSKIVSWVLTELIKAILWPFRQILRLLAPVFRVFLRHTRKGLGKFRNQVAVRAYRIRVDMRRLRNAMTKK</sequence>
<organism evidence="2 3">
    <name type="scientific">Thermoclostridium caenicola</name>
    <dbReference type="NCBI Taxonomy" id="659425"/>
    <lineage>
        <taxon>Bacteria</taxon>
        <taxon>Bacillati</taxon>
        <taxon>Bacillota</taxon>
        <taxon>Clostridia</taxon>
        <taxon>Eubacteriales</taxon>
        <taxon>Oscillospiraceae</taxon>
        <taxon>Thermoclostridium</taxon>
    </lineage>
</organism>
<evidence type="ECO:0000256" key="1">
    <source>
        <dbReference type="SAM" id="Phobius"/>
    </source>
</evidence>
<feature type="transmembrane region" description="Helical" evidence="1">
    <location>
        <begin position="6"/>
        <end position="28"/>
    </location>
</feature>